<gene>
    <name evidence="3" type="ORF">ENG92_05850</name>
</gene>
<dbReference type="InterPro" id="IPR035093">
    <property type="entry name" value="RelE/ParE_toxin_dom_sf"/>
</dbReference>
<dbReference type="EMBL" id="DRCV01000259">
    <property type="protein sequence ID" value="HDK38521.1"/>
    <property type="molecule type" value="Genomic_DNA"/>
</dbReference>
<dbReference type="PANTHER" id="PTHR33755:SF5">
    <property type="entry name" value="TYPE II TOXIN-ANTITOXIN SYSTEM RELE_PARE FAMILY TOXIN"/>
    <property type="match status" value="1"/>
</dbReference>
<dbReference type="PANTHER" id="PTHR33755">
    <property type="entry name" value="TOXIN PARE1-RELATED"/>
    <property type="match status" value="1"/>
</dbReference>
<reference evidence="3" key="1">
    <citation type="journal article" date="2020" name="mSystems">
        <title>Genome- and Community-Level Interaction Insights into Carbon Utilization and Element Cycling Functions of Hydrothermarchaeota in Hydrothermal Sediment.</title>
        <authorList>
            <person name="Zhou Z."/>
            <person name="Liu Y."/>
            <person name="Xu W."/>
            <person name="Pan J."/>
            <person name="Luo Z.H."/>
            <person name="Li M."/>
        </authorList>
    </citation>
    <scope>NUCLEOTIDE SEQUENCE [LARGE SCALE GENOMIC DNA]</scope>
    <source>
        <strain evidence="3">HyVt-26</strain>
    </source>
</reference>
<accession>A0A831K4C8</accession>
<dbReference type="Gene3D" id="3.30.2310.20">
    <property type="entry name" value="RelE-like"/>
    <property type="match status" value="1"/>
</dbReference>
<evidence type="ECO:0000313" key="3">
    <source>
        <dbReference type="EMBL" id="HDK38521.1"/>
    </source>
</evidence>
<organism evidence="3">
    <name type="scientific">Thiolapillus brandeum</name>
    <dbReference type="NCBI Taxonomy" id="1076588"/>
    <lineage>
        <taxon>Bacteria</taxon>
        <taxon>Pseudomonadati</taxon>
        <taxon>Pseudomonadota</taxon>
        <taxon>Gammaproteobacteria</taxon>
        <taxon>Chromatiales</taxon>
        <taxon>Sedimenticolaceae</taxon>
        <taxon>Thiolapillus</taxon>
    </lineage>
</organism>
<evidence type="ECO:0000256" key="2">
    <source>
        <dbReference type="ARBA" id="ARBA00022649"/>
    </source>
</evidence>
<sequence length="103" mass="11995">MARIIWAHPVLPDLEEIAEYIALDKPAAARKLVQKVFDVVERLQYFPQSGRIPPELSESAYREIIVGPCRVFYRVAGEDVFILHVMRGERELRKFILDEQLDN</sequence>
<keyword evidence="2" id="KW-1277">Toxin-antitoxin system</keyword>
<protein>
    <submittedName>
        <fullName evidence="3">Type II toxin-antitoxin system RelE/ParE family toxin</fullName>
    </submittedName>
</protein>
<comment type="caution">
    <text evidence="3">The sequence shown here is derived from an EMBL/GenBank/DDBJ whole genome shotgun (WGS) entry which is preliminary data.</text>
</comment>
<dbReference type="Proteomes" id="UP000885822">
    <property type="component" value="Unassembled WGS sequence"/>
</dbReference>
<dbReference type="Pfam" id="PF05016">
    <property type="entry name" value="ParE_toxin"/>
    <property type="match status" value="1"/>
</dbReference>
<proteinExistence type="inferred from homology"/>
<dbReference type="InterPro" id="IPR051803">
    <property type="entry name" value="TA_system_RelE-like_toxin"/>
</dbReference>
<dbReference type="AlphaFoldDB" id="A0A831K4C8"/>
<evidence type="ECO:0000256" key="1">
    <source>
        <dbReference type="ARBA" id="ARBA00006226"/>
    </source>
</evidence>
<comment type="similarity">
    <text evidence="1">Belongs to the RelE toxin family.</text>
</comment>
<name>A0A831K4C8_9GAMM</name>
<dbReference type="InterPro" id="IPR007712">
    <property type="entry name" value="RelE/ParE_toxin"/>
</dbReference>